<keyword evidence="1" id="KW-0479">Metal-binding</keyword>
<name>A0A2U1L950_ARTAN</name>
<dbReference type="InterPro" id="IPR001878">
    <property type="entry name" value="Znf_CCHC"/>
</dbReference>
<keyword evidence="1" id="KW-0863">Zinc-finger</keyword>
<comment type="caution">
    <text evidence="3">The sequence shown here is derived from an EMBL/GenBank/DDBJ whole genome shotgun (WGS) entry which is preliminary data.</text>
</comment>
<dbReference type="PROSITE" id="PS50158">
    <property type="entry name" value="ZF_CCHC"/>
    <property type="match status" value="3"/>
</dbReference>
<dbReference type="Pfam" id="PF00098">
    <property type="entry name" value="zf-CCHC"/>
    <property type="match status" value="3"/>
</dbReference>
<dbReference type="EMBL" id="PKPP01010719">
    <property type="protein sequence ID" value="PWA45527.1"/>
    <property type="molecule type" value="Genomic_DNA"/>
</dbReference>
<keyword evidence="4" id="KW-1185">Reference proteome</keyword>
<sequence>MASANKDKKLFEALEKRETVLTVEHRGISEAAKYHNLPKSDVKEMVLGAIQSHQDIIKTHQHIIATLQKCIQQEEKKVPPTMEPFKSSGTSSSSQGGDVLCYICGKNGHKARSCCGRGCYRCGQVGHIAWGCNEVKGIRGGGGVCYSCGLRGYIAVCSLCGETGHMGNECW</sequence>
<evidence type="ECO:0000256" key="1">
    <source>
        <dbReference type="PROSITE-ProRule" id="PRU00047"/>
    </source>
</evidence>
<reference evidence="3 4" key="1">
    <citation type="journal article" date="2018" name="Mol. Plant">
        <title>The genome of Artemisia annua provides insight into the evolution of Asteraceae family and artemisinin biosynthesis.</title>
        <authorList>
            <person name="Shen Q."/>
            <person name="Zhang L."/>
            <person name="Liao Z."/>
            <person name="Wang S."/>
            <person name="Yan T."/>
            <person name="Shi P."/>
            <person name="Liu M."/>
            <person name="Fu X."/>
            <person name="Pan Q."/>
            <person name="Wang Y."/>
            <person name="Lv Z."/>
            <person name="Lu X."/>
            <person name="Zhang F."/>
            <person name="Jiang W."/>
            <person name="Ma Y."/>
            <person name="Chen M."/>
            <person name="Hao X."/>
            <person name="Li L."/>
            <person name="Tang Y."/>
            <person name="Lv G."/>
            <person name="Zhou Y."/>
            <person name="Sun X."/>
            <person name="Brodelius P.E."/>
            <person name="Rose J.K.C."/>
            <person name="Tang K."/>
        </authorList>
    </citation>
    <scope>NUCLEOTIDE SEQUENCE [LARGE SCALE GENOMIC DNA]</scope>
    <source>
        <strain evidence="4">cv. Huhao1</strain>
        <tissue evidence="3">Leaf</tissue>
    </source>
</reference>
<dbReference type="OrthoDB" id="427960at2759"/>
<dbReference type="GO" id="GO:0003676">
    <property type="term" value="F:nucleic acid binding"/>
    <property type="evidence" value="ECO:0007669"/>
    <property type="project" value="InterPro"/>
</dbReference>
<protein>
    <submittedName>
        <fullName evidence="3">Protein RNA-directed DNA methylation 3</fullName>
    </submittedName>
</protein>
<dbReference type="STRING" id="35608.A0A2U1L950"/>
<keyword evidence="1" id="KW-0862">Zinc</keyword>
<dbReference type="InterPro" id="IPR036875">
    <property type="entry name" value="Znf_CCHC_sf"/>
</dbReference>
<evidence type="ECO:0000313" key="3">
    <source>
        <dbReference type="EMBL" id="PWA45527.1"/>
    </source>
</evidence>
<evidence type="ECO:0000259" key="2">
    <source>
        <dbReference type="PROSITE" id="PS50158"/>
    </source>
</evidence>
<feature type="domain" description="CCHC-type" evidence="2">
    <location>
        <begin position="119"/>
        <end position="134"/>
    </location>
</feature>
<feature type="domain" description="CCHC-type" evidence="2">
    <location>
        <begin position="157"/>
        <end position="170"/>
    </location>
</feature>
<organism evidence="3 4">
    <name type="scientific">Artemisia annua</name>
    <name type="common">Sweet wormwood</name>
    <dbReference type="NCBI Taxonomy" id="35608"/>
    <lineage>
        <taxon>Eukaryota</taxon>
        <taxon>Viridiplantae</taxon>
        <taxon>Streptophyta</taxon>
        <taxon>Embryophyta</taxon>
        <taxon>Tracheophyta</taxon>
        <taxon>Spermatophyta</taxon>
        <taxon>Magnoliopsida</taxon>
        <taxon>eudicotyledons</taxon>
        <taxon>Gunneridae</taxon>
        <taxon>Pentapetalae</taxon>
        <taxon>asterids</taxon>
        <taxon>campanulids</taxon>
        <taxon>Asterales</taxon>
        <taxon>Asteraceae</taxon>
        <taxon>Asteroideae</taxon>
        <taxon>Anthemideae</taxon>
        <taxon>Artemisiinae</taxon>
        <taxon>Artemisia</taxon>
    </lineage>
</organism>
<dbReference type="GO" id="GO:0008270">
    <property type="term" value="F:zinc ion binding"/>
    <property type="evidence" value="ECO:0007669"/>
    <property type="project" value="UniProtKB-KW"/>
</dbReference>
<proteinExistence type="predicted"/>
<dbReference type="Proteomes" id="UP000245207">
    <property type="component" value="Unassembled WGS sequence"/>
</dbReference>
<evidence type="ECO:0000313" key="4">
    <source>
        <dbReference type="Proteomes" id="UP000245207"/>
    </source>
</evidence>
<dbReference type="Gene3D" id="4.10.60.10">
    <property type="entry name" value="Zinc finger, CCHC-type"/>
    <property type="match status" value="1"/>
</dbReference>
<accession>A0A2U1L950</accession>
<feature type="domain" description="CCHC-type" evidence="2">
    <location>
        <begin position="101"/>
        <end position="114"/>
    </location>
</feature>
<dbReference type="SMART" id="SM00343">
    <property type="entry name" value="ZnF_C2HC"/>
    <property type="match status" value="3"/>
</dbReference>
<gene>
    <name evidence="3" type="ORF">CTI12_AA516840</name>
</gene>
<dbReference type="SUPFAM" id="SSF57756">
    <property type="entry name" value="Retrovirus zinc finger-like domains"/>
    <property type="match status" value="1"/>
</dbReference>
<dbReference type="AlphaFoldDB" id="A0A2U1L950"/>